<name>A0AA85IPW8_TRIRE</name>
<dbReference type="AlphaFoldDB" id="A0AA85IPW8"/>
<feature type="chain" id="PRO_5041711736" description="Major facilitator superfamily (MFS) profile domain-containing protein" evidence="6">
    <location>
        <begin position="22"/>
        <end position="439"/>
    </location>
</feature>
<feature type="signal peptide" evidence="6">
    <location>
        <begin position="1"/>
        <end position="21"/>
    </location>
</feature>
<dbReference type="SUPFAM" id="SSF103473">
    <property type="entry name" value="MFS general substrate transporter"/>
    <property type="match status" value="1"/>
</dbReference>
<evidence type="ECO:0000256" key="4">
    <source>
        <dbReference type="ARBA" id="ARBA00023136"/>
    </source>
</evidence>
<reference evidence="8" key="1">
    <citation type="submission" date="2022-06" db="EMBL/GenBank/DDBJ databases">
        <authorList>
            <person name="Berger JAMES D."/>
            <person name="Berger JAMES D."/>
        </authorList>
    </citation>
    <scope>NUCLEOTIDE SEQUENCE [LARGE SCALE GENOMIC DNA]</scope>
</reference>
<comment type="subcellular location">
    <subcellularLocation>
        <location evidence="1">Membrane</location>
        <topology evidence="1">Multi-pass membrane protein</topology>
    </subcellularLocation>
</comment>
<dbReference type="PROSITE" id="PS50850">
    <property type="entry name" value="MFS"/>
    <property type="match status" value="1"/>
</dbReference>
<reference evidence="9" key="2">
    <citation type="submission" date="2023-11" db="UniProtKB">
        <authorList>
            <consortium name="WormBaseParasite"/>
        </authorList>
    </citation>
    <scope>IDENTIFICATION</scope>
</reference>
<feature type="domain" description="Major facilitator superfamily (MFS) profile" evidence="7">
    <location>
        <begin position="1"/>
        <end position="434"/>
    </location>
</feature>
<dbReference type="InterPro" id="IPR003663">
    <property type="entry name" value="Sugar/inositol_transpt"/>
</dbReference>
<feature type="transmembrane region" description="Helical" evidence="5">
    <location>
        <begin position="39"/>
        <end position="60"/>
    </location>
</feature>
<dbReference type="Proteomes" id="UP000050795">
    <property type="component" value="Unassembled WGS sequence"/>
</dbReference>
<dbReference type="PRINTS" id="PR00171">
    <property type="entry name" value="SUGRTRNSPORT"/>
</dbReference>
<organism evidence="8 9">
    <name type="scientific">Trichobilharzia regenti</name>
    <name type="common">Nasal bird schistosome</name>
    <dbReference type="NCBI Taxonomy" id="157069"/>
    <lineage>
        <taxon>Eukaryota</taxon>
        <taxon>Metazoa</taxon>
        <taxon>Spiralia</taxon>
        <taxon>Lophotrochozoa</taxon>
        <taxon>Platyhelminthes</taxon>
        <taxon>Trematoda</taxon>
        <taxon>Digenea</taxon>
        <taxon>Strigeidida</taxon>
        <taxon>Schistosomatoidea</taxon>
        <taxon>Schistosomatidae</taxon>
        <taxon>Trichobilharzia</taxon>
    </lineage>
</organism>
<evidence type="ECO:0000256" key="2">
    <source>
        <dbReference type="ARBA" id="ARBA00022692"/>
    </source>
</evidence>
<feature type="transmembrane region" description="Helical" evidence="5">
    <location>
        <begin position="318"/>
        <end position="335"/>
    </location>
</feature>
<dbReference type="InterPro" id="IPR005828">
    <property type="entry name" value="MFS_sugar_transport-like"/>
</dbReference>
<dbReference type="Gene3D" id="1.20.1250.20">
    <property type="entry name" value="MFS general substrate transporter like domains"/>
    <property type="match status" value="1"/>
</dbReference>
<evidence type="ECO:0000256" key="1">
    <source>
        <dbReference type="ARBA" id="ARBA00004141"/>
    </source>
</evidence>
<protein>
    <recommendedName>
        <fullName evidence="7">Major facilitator superfamily (MFS) profile domain-containing protein</fullName>
    </recommendedName>
</protein>
<keyword evidence="6" id="KW-0732">Signal</keyword>
<evidence type="ECO:0000313" key="8">
    <source>
        <dbReference type="Proteomes" id="UP000050795"/>
    </source>
</evidence>
<evidence type="ECO:0000313" key="9">
    <source>
        <dbReference type="WBParaSite" id="TREG1_100720.1"/>
    </source>
</evidence>
<evidence type="ECO:0000256" key="5">
    <source>
        <dbReference type="SAM" id="Phobius"/>
    </source>
</evidence>
<evidence type="ECO:0000256" key="3">
    <source>
        <dbReference type="ARBA" id="ARBA00022989"/>
    </source>
</evidence>
<dbReference type="GO" id="GO:0022857">
    <property type="term" value="F:transmembrane transporter activity"/>
    <property type="evidence" value="ECO:0007669"/>
    <property type="project" value="InterPro"/>
</dbReference>
<feature type="transmembrane region" description="Helical" evidence="5">
    <location>
        <begin position="163"/>
        <end position="182"/>
    </location>
</feature>
<keyword evidence="2 5" id="KW-0812">Transmembrane</keyword>
<keyword evidence="3 5" id="KW-1133">Transmembrane helix</keyword>
<dbReference type="InterPro" id="IPR020846">
    <property type="entry name" value="MFS_dom"/>
</dbReference>
<dbReference type="InterPro" id="IPR050549">
    <property type="entry name" value="MFS_Trehalose_Transporter"/>
</dbReference>
<feature type="transmembrane region" description="Helical" evidence="5">
    <location>
        <begin position="135"/>
        <end position="157"/>
    </location>
</feature>
<dbReference type="WBParaSite" id="TREG1_100720.1">
    <property type="protein sequence ID" value="TREG1_100720.1"/>
    <property type="gene ID" value="TREG1_100720"/>
</dbReference>
<accession>A0AA85IPW8</accession>
<dbReference type="PANTHER" id="PTHR48021">
    <property type="match status" value="1"/>
</dbReference>
<dbReference type="Pfam" id="PF00083">
    <property type="entry name" value="Sugar_tr"/>
    <property type="match status" value="1"/>
</dbReference>
<evidence type="ECO:0000259" key="7">
    <source>
        <dbReference type="PROSITE" id="PS50850"/>
    </source>
</evidence>
<feature type="transmembrane region" description="Helical" evidence="5">
    <location>
        <begin position="347"/>
        <end position="367"/>
    </location>
</feature>
<evidence type="ECO:0000256" key="6">
    <source>
        <dbReference type="SAM" id="SignalP"/>
    </source>
</evidence>
<feature type="transmembrane region" description="Helical" evidence="5">
    <location>
        <begin position="72"/>
        <end position="94"/>
    </location>
</feature>
<keyword evidence="8" id="KW-1185">Reference proteome</keyword>
<dbReference type="InterPro" id="IPR005829">
    <property type="entry name" value="Sugar_transporter_CS"/>
</dbReference>
<dbReference type="GO" id="GO:0016020">
    <property type="term" value="C:membrane"/>
    <property type="evidence" value="ECO:0007669"/>
    <property type="project" value="UniProtKB-SubCell"/>
</dbReference>
<sequence>MALSQFNFVLFLCTLSAFTCGLTFGFSSATTLQIYFSTIWSAIFGSCLNIGGLIGCICSLQLITRYGHRRTLIWSHMLSFKGWILLFFSSSAVYERYAPTVSFFLGRLLTGFGCGLTSATNLIYIYEIAPTSLKVVVGSLFQIGITCGIVVVYAFAIYLNWDVISLICGLLVLCTTVLTFMLPESPKWCIKTGNLESAEASHSWLYGNELPFKQEENDQLSNGNDSQSLSDGCKKSWISPTSYVLNNQKSRLYMGFLLMTFQQLTGMSAIIYFAESVCLFGGSVSYRCAFSTGLFFFFSSIVSTFLIRIISWRKALQIGAIIMAVLHLFYSLILLQPDMPTSILNEAYLAICSVTFSLSWGPLPFLYIIELFPSVNRNYAIVLSLAVNWIVGFFVTFLFEPFVSWINVSSLFCIFSSFCLLACFYVYRYVPEIKSMNLI</sequence>
<feature type="transmembrane region" description="Helical" evidence="5">
    <location>
        <begin position="405"/>
        <end position="427"/>
    </location>
</feature>
<dbReference type="InterPro" id="IPR036259">
    <property type="entry name" value="MFS_trans_sf"/>
</dbReference>
<feature type="transmembrane region" description="Helical" evidence="5">
    <location>
        <begin position="100"/>
        <end position="123"/>
    </location>
</feature>
<proteinExistence type="predicted"/>
<dbReference type="PROSITE" id="PS00217">
    <property type="entry name" value="SUGAR_TRANSPORT_2"/>
    <property type="match status" value="1"/>
</dbReference>
<keyword evidence="4 5" id="KW-0472">Membrane</keyword>
<feature type="transmembrane region" description="Helical" evidence="5">
    <location>
        <begin position="379"/>
        <end position="399"/>
    </location>
</feature>
<feature type="transmembrane region" description="Helical" evidence="5">
    <location>
        <begin position="252"/>
        <end position="272"/>
    </location>
</feature>
<dbReference type="PANTHER" id="PTHR48021:SF1">
    <property type="entry name" value="GH07001P-RELATED"/>
    <property type="match status" value="1"/>
</dbReference>
<feature type="transmembrane region" description="Helical" evidence="5">
    <location>
        <begin position="284"/>
        <end position="306"/>
    </location>
</feature>